<accession>A0A162WJ05</accession>
<dbReference type="InterPro" id="IPR035965">
    <property type="entry name" value="PAS-like_dom_sf"/>
</dbReference>
<dbReference type="InterPro" id="IPR000014">
    <property type="entry name" value="PAS"/>
</dbReference>
<dbReference type="OrthoDB" id="411251at2759"/>
<evidence type="ECO:0000313" key="2">
    <source>
        <dbReference type="EMBL" id="OAD67455.1"/>
    </source>
</evidence>
<gene>
    <name evidence="2" type="ORF">PHYBLDRAFT_188984</name>
</gene>
<proteinExistence type="predicted"/>
<keyword evidence="3" id="KW-1185">Reference proteome</keyword>
<dbReference type="STRING" id="763407.A0A162WJ05"/>
<dbReference type="Gene3D" id="3.30.450.20">
    <property type="entry name" value="PAS domain"/>
    <property type="match status" value="1"/>
</dbReference>
<reference evidence="3" key="1">
    <citation type="submission" date="2015-06" db="EMBL/GenBank/DDBJ databases">
        <title>Expansion of signal transduction pathways in fungi by whole-genome duplication.</title>
        <authorList>
            <consortium name="DOE Joint Genome Institute"/>
            <person name="Corrochano L.M."/>
            <person name="Kuo A."/>
            <person name="Marcet-Houben M."/>
            <person name="Polaino S."/>
            <person name="Salamov A."/>
            <person name="Villalobos J.M."/>
            <person name="Alvarez M.I."/>
            <person name="Avalos J."/>
            <person name="Benito E.P."/>
            <person name="Benoit I."/>
            <person name="Burger G."/>
            <person name="Camino L.P."/>
            <person name="Canovas D."/>
            <person name="Cerda-Olmedo E."/>
            <person name="Cheng J.-F."/>
            <person name="Dominguez A."/>
            <person name="Elias M."/>
            <person name="Eslava A.P."/>
            <person name="Glaser F."/>
            <person name="Grimwood J."/>
            <person name="Gutierrez G."/>
            <person name="Heitman J."/>
            <person name="Henrissat B."/>
            <person name="Iturriaga E.A."/>
            <person name="Lang B.F."/>
            <person name="Lavin J.L."/>
            <person name="Lee S."/>
            <person name="Li W."/>
            <person name="Lindquist E."/>
            <person name="Lopez-Garcia S."/>
            <person name="Luque E.M."/>
            <person name="Marcos A.T."/>
            <person name="Martin J."/>
            <person name="McCluskey K."/>
            <person name="Medina H.R."/>
            <person name="Miralles-Duran A."/>
            <person name="Miyazaki A."/>
            <person name="Munoz-Torres E."/>
            <person name="Oguiza J.A."/>
            <person name="Ohm R."/>
            <person name="Olmedo M."/>
            <person name="Orejas M."/>
            <person name="Ortiz-Castellanos L."/>
            <person name="Pisabarro A.G."/>
            <person name="Rodriguez-Romero J."/>
            <person name="Ruiz-Herrera J."/>
            <person name="Ruiz-Vazquez R."/>
            <person name="Sanz C."/>
            <person name="Schackwitz W."/>
            <person name="Schmutz J."/>
            <person name="Shahriari M."/>
            <person name="Shelest E."/>
            <person name="Silva-Franco F."/>
            <person name="Soanes D."/>
            <person name="Syed K."/>
            <person name="Tagua V.G."/>
            <person name="Talbot N.J."/>
            <person name="Thon M."/>
            <person name="De vries R.P."/>
            <person name="Wiebenga A."/>
            <person name="Yadav J.S."/>
            <person name="Braun E.L."/>
            <person name="Baker S."/>
            <person name="Garre V."/>
            <person name="Horwitz B."/>
            <person name="Torres-Martinez S."/>
            <person name="Idnurm A."/>
            <person name="Herrera-Estrella A."/>
            <person name="Gabaldon T."/>
            <person name="Grigoriev I.V."/>
        </authorList>
    </citation>
    <scope>NUCLEOTIDE SEQUENCE [LARGE SCALE GENOMIC DNA]</scope>
    <source>
        <strain evidence="3">NRRL 1555(-)</strain>
    </source>
</reference>
<dbReference type="NCBIfam" id="TIGR00229">
    <property type="entry name" value="sensory_box"/>
    <property type="match status" value="1"/>
</dbReference>
<dbReference type="SMART" id="SM00091">
    <property type="entry name" value="PAS"/>
    <property type="match status" value="2"/>
</dbReference>
<evidence type="ECO:0000313" key="3">
    <source>
        <dbReference type="Proteomes" id="UP000077315"/>
    </source>
</evidence>
<dbReference type="Pfam" id="PF08447">
    <property type="entry name" value="PAS_3"/>
    <property type="match status" value="1"/>
</dbReference>
<dbReference type="RefSeq" id="XP_018285495.1">
    <property type="nucleotide sequence ID" value="XM_018439592.1"/>
</dbReference>
<dbReference type="Proteomes" id="UP000077315">
    <property type="component" value="Unassembled WGS sequence"/>
</dbReference>
<dbReference type="SUPFAM" id="SSF55785">
    <property type="entry name" value="PYP-like sensor domain (PAS domain)"/>
    <property type="match status" value="1"/>
</dbReference>
<sequence length="298" mass="33663">MKKVYFKIHLGGLVLGVMEPNYIAIFDNTLNATYIYVSDSVFDVLGFTPEEMLGKGGYSLIHPDELDSAHLIHRANVMNERMSVMLTYRTLHKSGEYVEIDTVVNYCTDVVVCTNFLHGNRTTVQHKIRASSVDEWFVISPDGSVHLVGSWQDNQARLNKVLTVGNQWIKNRVAHQQEQRFSMILNKFTDALDIVFISRLAEPLVGAPARLTVGQSLYMFVKESDLESVEVQINLAKSNSRIVRLRFEWIVDRIRGVTATVEAVVSCTNDGLVMVVRLAPLVSVEDSFIKQQQKELQA</sequence>
<name>A0A162WJ05_PHYB8</name>
<dbReference type="AlphaFoldDB" id="A0A162WJ05"/>
<protein>
    <recommendedName>
        <fullName evidence="1">PAS domain-containing protein</fullName>
    </recommendedName>
</protein>
<dbReference type="InParanoid" id="A0A162WJ05"/>
<dbReference type="GeneID" id="29000498"/>
<dbReference type="PROSITE" id="PS50112">
    <property type="entry name" value="PAS"/>
    <property type="match status" value="1"/>
</dbReference>
<evidence type="ECO:0000259" key="1">
    <source>
        <dbReference type="PROSITE" id="PS50112"/>
    </source>
</evidence>
<dbReference type="VEuPathDB" id="FungiDB:PHYBLDRAFT_188984"/>
<feature type="domain" description="PAS" evidence="1">
    <location>
        <begin position="17"/>
        <end position="80"/>
    </location>
</feature>
<dbReference type="InterPro" id="IPR013655">
    <property type="entry name" value="PAS_fold_3"/>
</dbReference>
<dbReference type="EMBL" id="KV440999">
    <property type="protein sequence ID" value="OAD67455.1"/>
    <property type="molecule type" value="Genomic_DNA"/>
</dbReference>
<dbReference type="CDD" id="cd00130">
    <property type="entry name" value="PAS"/>
    <property type="match status" value="1"/>
</dbReference>
<organism evidence="2 3">
    <name type="scientific">Phycomyces blakesleeanus (strain ATCC 8743b / DSM 1359 / FGSC 10004 / NBRC 33097 / NRRL 1555)</name>
    <dbReference type="NCBI Taxonomy" id="763407"/>
    <lineage>
        <taxon>Eukaryota</taxon>
        <taxon>Fungi</taxon>
        <taxon>Fungi incertae sedis</taxon>
        <taxon>Mucoromycota</taxon>
        <taxon>Mucoromycotina</taxon>
        <taxon>Mucoromycetes</taxon>
        <taxon>Mucorales</taxon>
        <taxon>Phycomycetaceae</taxon>
        <taxon>Phycomyces</taxon>
    </lineage>
</organism>